<dbReference type="PANTHER" id="PTHR10334">
    <property type="entry name" value="CYSTEINE-RICH SECRETORY PROTEIN-RELATED"/>
    <property type="match status" value="1"/>
</dbReference>
<keyword evidence="2" id="KW-0732">Signal</keyword>
<feature type="signal peptide" evidence="2">
    <location>
        <begin position="1"/>
        <end position="23"/>
    </location>
</feature>
<accession>A0ABQ8FE26</accession>
<keyword evidence="5" id="KW-1185">Reference proteome</keyword>
<dbReference type="Proteomes" id="UP001648503">
    <property type="component" value="Unassembled WGS sequence"/>
</dbReference>
<dbReference type="Pfam" id="PF00188">
    <property type="entry name" value="CAP"/>
    <property type="match status" value="1"/>
</dbReference>
<evidence type="ECO:0000256" key="2">
    <source>
        <dbReference type="SAM" id="SignalP"/>
    </source>
</evidence>
<dbReference type="PRINTS" id="PR00837">
    <property type="entry name" value="V5TPXLIKE"/>
</dbReference>
<dbReference type="InterPro" id="IPR014044">
    <property type="entry name" value="CAP_dom"/>
</dbReference>
<feature type="domain" description="SCP" evidence="3">
    <location>
        <begin position="120"/>
        <end position="239"/>
    </location>
</feature>
<proteinExistence type="predicted"/>
<dbReference type="Gene3D" id="3.40.33.10">
    <property type="entry name" value="CAP"/>
    <property type="match status" value="1"/>
</dbReference>
<feature type="region of interest" description="Disordered" evidence="1">
    <location>
        <begin position="75"/>
        <end position="123"/>
    </location>
</feature>
<evidence type="ECO:0000256" key="1">
    <source>
        <dbReference type="SAM" id="MobiDB-lite"/>
    </source>
</evidence>
<evidence type="ECO:0000313" key="5">
    <source>
        <dbReference type="Proteomes" id="UP001648503"/>
    </source>
</evidence>
<dbReference type="EMBL" id="JAFCIX010000204">
    <property type="protein sequence ID" value="KAH6596644.1"/>
    <property type="molecule type" value="Genomic_DNA"/>
</dbReference>
<gene>
    <name evidence="4" type="ORF">BASA50_004975</name>
</gene>
<comment type="caution">
    <text evidence="4">The sequence shown here is derived from an EMBL/GenBank/DDBJ whole genome shotgun (WGS) entry which is preliminary data.</text>
</comment>
<sequence>MVALSNLLTTIVVAASVLTRCLSASVLADRADSINPLDSEMANLVILQKRADASQRNSCKAAFQSAANLMATATTTTATTTTTTTTRVETTSTAPPAEPTRAPRPRTDPPPPPPSTGGSSFSQKCLNRMNYYRKLHNRPPFISSAKLVNSAQSWANNCAFEHNSNGQNMYSGDSSDCAPAVDMWYKEISLLKVNPVYISAVYKFAGHFTQIVSPVTIYAGCGVGCKTVCDFSPPGNVIGSWMSF</sequence>
<name>A0ABQ8FE26_9FUNG</name>
<organism evidence="4 5">
    <name type="scientific">Batrachochytrium salamandrivorans</name>
    <dbReference type="NCBI Taxonomy" id="1357716"/>
    <lineage>
        <taxon>Eukaryota</taxon>
        <taxon>Fungi</taxon>
        <taxon>Fungi incertae sedis</taxon>
        <taxon>Chytridiomycota</taxon>
        <taxon>Chytridiomycota incertae sedis</taxon>
        <taxon>Chytridiomycetes</taxon>
        <taxon>Rhizophydiales</taxon>
        <taxon>Rhizophydiales incertae sedis</taxon>
        <taxon>Batrachochytrium</taxon>
    </lineage>
</organism>
<evidence type="ECO:0000259" key="3">
    <source>
        <dbReference type="SMART" id="SM00198"/>
    </source>
</evidence>
<feature type="chain" id="PRO_5045278200" description="SCP domain-containing protein" evidence="2">
    <location>
        <begin position="24"/>
        <end position="244"/>
    </location>
</feature>
<dbReference type="InterPro" id="IPR035940">
    <property type="entry name" value="CAP_sf"/>
</dbReference>
<reference evidence="4 5" key="1">
    <citation type="submission" date="2021-02" db="EMBL/GenBank/DDBJ databases">
        <title>Variation within the Batrachochytrium salamandrivorans European outbreak.</title>
        <authorList>
            <person name="Kelly M."/>
            <person name="Pasmans F."/>
            <person name="Shea T.P."/>
            <person name="Munoz J.F."/>
            <person name="Carranza S."/>
            <person name="Cuomo C.A."/>
            <person name="Martel A."/>
        </authorList>
    </citation>
    <scope>NUCLEOTIDE SEQUENCE [LARGE SCALE GENOMIC DNA]</scope>
    <source>
        <strain evidence="4 5">AMFP18/2</strain>
    </source>
</reference>
<evidence type="ECO:0000313" key="4">
    <source>
        <dbReference type="EMBL" id="KAH6596644.1"/>
    </source>
</evidence>
<protein>
    <recommendedName>
        <fullName evidence="3">SCP domain-containing protein</fullName>
    </recommendedName>
</protein>
<feature type="compositionally biased region" description="Low complexity" evidence="1">
    <location>
        <begin position="75"/>
        <end position="95"/>
    </location>
</feature>
<dbReference type="InterPro" id="IPR001283">
    <property type="entry name" value="CRISP-related"/>
</dbReference>
<dbReference type="SMART" id="SM00198">
    <property type="entry name" value="SCP"/>
    <property type="match status" value="1"/>
</dbReference>
<dbReference type="SUPFAM" id="SSF55797">
    <property type="entry name" value="PR-1-like"/>
    <property type="match status" value="1"/>
</dbReference>